<reference evidence="2 3" key="1">
    <citation type="submission" date="2023-03" db="EMBL/GenBank/DDBJ databases">
        <title>Bacillus Genome Sequencing.</title>
        <authorList>
            <person name="Dunlap C."/>
        </authorList>
    </citation>
    <scope>NUCLEOTIDE SEQUENCE [LARGE SCALE GENOMIC DNA]</scope>
    <source>
        <strain evidence="2 3">B-59205</strain>
    </source>
</reference>
<organism evidence="2 3">
    <name type="scientific">Metasolibacillus meyeri</name>
    <dbReference type="NCBI Taxonomy" id="1071052"/>
    <lineage>
        <taxon>Bacteria</taxon>
        <taxon>Bacillati</taxon>
        <taxon>Bacillota</taxon>
        <taxon>Bacilli</taxon>
        <taxon>Bacillales</taxon>
        <taxon>Caryophanaceae</taxon>
        <taxon>Metasolibacillus</taxon>
    </lineage>
</organism>
<dbReference type="AlphaFoldDB" id="A0AAW9NRJ0"/>
<dbReference type="RefSeq" id="WP_326123428.1">
    <property type="nucleotide sequence ID" value="NZ_JARSFG010000015.1"/>
</dbReference>
<evidence type="ECO:0000313" key="3">
    <source>
        <dbReference type="Proteomes" id="UP001344888"/>
    </source>
</evidence>
<dbReference type="Pfam" id="PF01751">
    <property type="entry name" value="Toprim"/>
    <property type="match status" value="1"/>
</dbReference>
<name>A0AAW9NRJ0_9BACL</name>
<dbReference type="Gene3D" id="3.40.1360.10">
    <property type="match status" value="1"/>
</dbReference>
<gene>
    <name evidence="2" type="ORF">P9B03_10670</name>
</gene>
<keyword evidence="3" id="KW-1185">Reference proteome</keyword>
<comment type="caution">
    <text evidence="2">The sequence shown here is derived from an EMBL/GenBank/DDBJ whole genome shotgun (WGS) entry which is preliminary data.</text>
</comment>
<dbReference type="InterPro" id="IPR006171">
    <property type="entry name" value="TOPRIM_dom"/>
</dbReference>
<sequence>MICMVVEGRSDKLKLEQVIAEEAIILCTNGTMSEDGLLELLAPYEYLSFYTLFDADLSGQKMRKLMRRIYSEAVQLEIPAQYKEVAETPTAILAALLKKENIRTK</sequence>
<evidence type="ECO:0000313" key="2">
    <source>
        <dbReference type="EMBL" id="MEC1178947.1"/>
    </source>
</evidence>
<dbReference type="EMBL" id="JARSFG010000015">
    <property type="protein sequence ID" value="MEC1178947.1"/>
    <property type="molecule type" value="Genomic_DNA"/>
</dbReference>
<accession>A0AAW9NRJ0</accession>
<dbReference type="Proteomes" id="UP001344888">
    <property type="component" value="Unassembled WGS sequence"/>
</dbReference>
<evidence type="ECO:0000259" key="1">
    <source>
        <dbReference type="Pfam" id="PF01751"/>
    </source>
</evidence>
<proteinExistence type="predicted"/>
<feature type="domain" description="Toprim" evidence="1">
    <location>
        <begin position="4"/>
        <end position="68"/>
    </location>
</feature>
<protein>
    <submittedName>
        <fullName evidence="2">Toprim domain-containing protein</fullName>
    </submittedName>
</protein>
<dbReference type="SUPFAM" id="SSF110455">
    <property type="entry name" value="Toprim domain"/>
    <property type="match status" value="1"/>
</dbReference>